<proteinExistence type="predicted"/>
<reference evidence="2" key="1">
    <citation type="journal article" date="2023" name="Front. Plant Sci.">
        <title>Chromosomal-level genome assembly of Melastoma candidum provides insights into trichome evolution.</title>
        <authorList>
            <person name="Zhong Y."/>
            <person name="Wu W."/>
            <person name="Sun C."/>
            <person name="Zou P."/>
            <person name="Liu Y."/>
            <person name="Dai S."/>
            <person name="Zhou R."/>
        </authorList>
    </citation>
    <scope>NUCLEOTIDE SEQUENCE [LARGE SCALE GENOMIC DNA]</scope>
</reference>
<organism evidence="1 2">
    <name type="scientific">Melastoma candidum</name>
    <dbReference type="NCBI Taxonomy" id="119954"/>
    <lineage>
        <taxon>Eukaryota</taxon>
        <taxon>Viridiplantae</taxon>
        <taxon>Streptophyta</taxon>
        <taxon>Embryophyta</taxon>
        <taxon>Tracheophyta</taxon>
        <taxon>Spermatophyta</taxon>
        <taxon>Magnoliopsida</taxon>
        <taxon>eudicotyledons</taxon>
        <taxon>Gunneridae</taxon>
        <taxon>Pentapetalae</taxon>
        <taxon>rosids</taxon>
        <taxon>malvids</taxon>
        <taxon>Myrtales</taxon>
        <taxon>Melastomataceae</taxon>
        <taxon>Melastomatoideae</taxon>
        <taxon>Melastomateae</taxon>
        <taxon>Melastoma</taxon>
    </lineage>
</organism>
<dbReference type="Proteomes" id="UP001057402">
    <property type="component" value="Chromosome 7"/>
</dbReference>
<accession>A0ACB9P020</accession>
<sequence>MSICPPHRPGHQLWTTKGKGKRKEERTWPAIPLYPLTAPIPIPLELQAAVALLIGRSPTVLTEKREKGGGKKKGGGGRMWLWMKFDRAGQSDLIECEKSEIVRRVSIPARDLRIFGPIFSHSSSILGLIPFLSLVISLLLFLLFGKQILSSVHRN</sequence>
<keyword evidence="2" id="KW-1185">Reference proteome</keyword>
<protein>
    <submittedName>
        <fullName evidence="1">Uncharacterized protein</fullName>
    </submittedName>
</protein>
<comment type="caution">
    <text evidence="1">The sequence shown here is derived from an EMBL/GenBank/DDBJ whole genome shotgun (WGS) entry which is preliminary data.</text>
</comment>
<name>A0ACB9P020_9MYRT</name>
<evidence type="ECO:0000313" key="2">
    <source>
        <dbReference type="Proteomes" id="UP001057402"/>
    </source>
</evidence>
<evidence type="ECO:0000313" key="1">
    <source>
        <dbReference type="EMBL" id="KAI4342252.1"/>
    </source>
</evidence>
<gene>
    <name evidence="1" type="ORF">MLD38_026895</name>
</gene>
<dbReference type="EMBL" id="CM042886">
    <property type="protein sequence ID" value="KAI4342252.1"/>
    <property type="molecule type" value="Genomic_DNA"/>
</dbReference>